<dbReference type="Proteomes" id="UP000437017">
    <property type="component" value="Unassembled WGS sequence"/>
</dbReference>
<dbReference type="PANTHER" id="PTHR11574:SF0">
    <property type="entry name" value="KIT LIGAND"/>
    <property type="match status" value="1"/>
</dbReference>
<keyword evidence="20" id="KW-0966">Cell projection</keyword>
<organism evidence="25 26">
    <name type="scientific">Balaenoptera physalus</name>
    <name type="common">Fin whale</name>
    <name type="synonym">Balaena physalus</name>
    <dbReference type="NCBI Taxonomy" id="9770"/>
    <lineage>
        <taxon>Eukaryota</taxon>
        <taxon>Metazoa</taxon>
        <taxon>Chordata</taxon>
        <taxon>Craniata</taxon>
        <taxon>Vertebrata</taxon>
        <taxon>Euteleostomi</taxon>
        <taxon>Mammalia</taxon>
        <taxon>Eutheria</taxon>
        <taxon>Laurasiatheria</taxon>
        <taxon>Artiodactyla</taxon>
        <taxon>Whippomorpha</taxon>
        <taxon>Cetacea</taxon>
        <taxon>Mysticeti</taxon>
        <taxon>Balaenopteridae</taxon>
        <taxon>Balaenoptera</taxon>
    </lineage>
</organism>
<dbReference type="InterPro" id="IPR009079">
    <property type="entry name" value="4_helix_cytokine-like_core"/>
</dbReference>
<evidence type="ECO:0000256" key="20">
    <source>
        <dbReference type="ARBA" id="ARBA00023273"/>
    </source>
</evidence>
<evidence type="ECO:0000313" key="26">
    <source>
        <dbReference type="Proteomes" id="UP000437017"/>
    </source>
</evidence>
<dbReference type="AlphaFoldDB" id="A0A6A1Q2S6"/>
<evidence type="ECO:0000256" key="3">
    <source>
        <dbReference type="ARBA" id="ARBA00004486"/>
    </source>
</evidence>
<dbReference type="GO" id="GO:0008284">
    <property type="term" value="P:positive regulation of cell population proliferation"/>
    <property type="evidence" value="ECO:0007669"/>
    <property type="project" value="TreeGrafter"/>
</dbReference>
<comment type="similarity">
    <text evidence="6">Belongs to the SCF family.</text>
</comment>
<evidence type="ECO:0000256" key="16">
    <source>
        <dbReference type="ARBA" id="ARBA00023136"/>
    </source>
</evidence>
<dbReference type="GO" id="GO:0005125">
    <property type="term" value="F:cytokine activity"/>
    <property type="evidence" value="ECO:0007669"/>
    <property type="project" value="TreeGrafter"/>
</dbReference>
<evidence type="ECO:0000256" key="5">
    <source>
        <dbReference type="ARBA" id="ARBA00004613"/>
    </source>
</evidence>
<evidence type="ECO:0000256" key="7">
    <source>
        <dbReference type="ARBA" id="ARBA00017304"/>
    </source>
</evidence>
<evidence type="ECO:0000313" key="25">
    <source>
        <dbReference type="EMBL" id="KAB0400411.1"/>
    </source>
</evidence>
<evidence type="ECO:0000256" key="23">
    <source>
        <dbReference type="ARBA" id="ARBA00033123"/>
    </source>
</evidence>
<keyword evidence="19" id="KW-0206">Cytoskeleton</keyword>
<dbReference type="GO" id="GO:0005173">
    <property type="term" value="F:stem cell factor receptor binding"/>
    <property type="evidence" value="ECO:0007669"/>
    <property type="project" value="InterPro"/>
</dbReference>
<evidence type="ECO:0000256" key="22">
    <source>
        <dbReference type="ARBA" id="ARBA00032898"/>
    </source>
</evidence>
<keyword evidence="12" id="KW-0732">Signal</keyword>
<dbReference type="EMBL" id="SGJD01001356">
    <property type="protein sequence ID" value="KAB0400411.1"/>
    <property type="molecule type" value="Genomic_DNA"/>
</dbReference>
<keyword evidence="13" id="KW-0130">Cell adhesion</keyword>
<evidence type="ECO:0000256" key="11">
    <source>
        <dbReference type="ARBA" id="ARBA00022692"/>
    </source>
</evidence>
<dbReference type="Gene3D" id="1.20.1250.10">
    <property type="match status" value="1"/>
</dbReference>
<keyword evidence="11 24" id="KW-0812">Transmembrane</keyword>
<dbReference type="GO" id="GO:0008083">
    <property type="term" value="F:growth factor activity"/>
    <property type="evidence" value="ECO:0007669"/>
    <property type="project" value="UniProtKB-KW"/>
</dbReference>
<evidence type="ECO:0000256" key="8">
    <source>
        <dbReference type="ARBA" id="ARBA00022475"/>
    </source>
</evidence>
<name>A0A6A1Q2S6_BALPH</name>
<dbReference type="SUPFAM" id="SSF47266">
    <property type="entry name" value="4-helical cytokines"/>
    <property type="match status" value="1"/>
</dbReference>
<evidence type="ECO:0000256" key="15">
    <source>
        <dbReference type="ARBA" id="ARBA00023030"/>
    </source>
</evidence>
<protein>
    <recommendedName>
        <fullName evidence="7">Kit ligand</fullName>
    </recommendedName>
    <alternativeName>
        <fullName evidence="21">Mast cell growth factor</fullName>
    </alternativeName>
    <alternativeName>
        <fullName evidence="23">Stem cell factor</fullName>
    </alternativeName>
    <alternativeName>
        <fullName evidence="22">c-Kit ligand</fullName>
    </alternativeName>
</protein>
<evidence type="ECO:0000256" key="24">
    <source>
        <dbReference type="SAM" id="Phobius"/>
    </source>
</evidence>
<sequence>MDYLQPLLMQYAGAPEQLNGVATPLPGLDHSAAFPYEEDTKVLSEIAIPEVCRRGGSGGEKTWIITCIYLQLLLFSPLVKTQGICRNRVTDDVKDVTKLPSHCWISEMVEQLSVSLTDLLDKFSNISEGLSNYSIIDKLVKIVDDLVECMEEHSFENVKKSSKSPEPRLFTPEKFFGIFNKSIDAFKDLKMVASKTSECVMSSTSSPEKDSRVSVTKPFMLPPVAASSLRNDSSSSNRKASNPIEDSSLQWAAVALPAFFSLVIGFAFGALYWKYMYISLFFSQKKQPNLTRAVENIQINEEDNEIRYFVLLNVCISKLDLATSHPVHVLITPLRSVSLS</sequence>
<evidence type="ECO:0000256" key="13">
    <source>
        <dbReference type="ARBA" id="ARBA00022889"/>
    </source>
</evidence>
<keyword evidence="10" id="KW-0964">Secreted</keyword>
<evidence type="ECO:0000256" key="2">
    <source>
        <dbReference type="ARBA" id="ARBA00004251"/>
    </source>
</evidence>
<comment type="subcellular location">
    <subcellularLocation>
        <location evidence="2">Cell membrane</location>
        <topology evidence="2">Single-pass type I membrane protein</topology>
    </subcellularLocation>
    <subcellularLocation>
        <location evidence="3">Cell projection</location>
        <location evidence="3">Filopodium</location>
    </subcellularLocation>
    <subcellularLocation>
        <location evidence="4">Cell projection</location>
        <location evidence="4">Lamellipodium</location>
    </subcellularLocation>
    <subcellularLocation>
        <location evidence="1">Cytoplasm</location>
        <location evidence="1">Cytoskeleton</location>
    </subcellularLocation>
    <subcellularLocation>
        <location evidence="5">Secreted</location>
    </subcellularLocation>
</comment>
<dbReference type="PANTHER" id="PTHR11574">
    <property type="entry name" value="KIT LIGAND"/>
    <property type="match status" value="1"/>
</dbReference>
<evidence type="ECO:0000256" key="19">
    <source>
        <dbReference type="ARBA" id="ARBA00023212"/>
    </source>
</evidence>
<dbReference type="Pfam" id="PF02404">
    <property type="entry name" value="SCF"/>
    <property type="match status" value="1"/>
</dbReference>
<evidence type="ECO:0000256" key="9">
    <source>
        <dbReference type="ARBA" id="ARBA00022490"/>
    </source>
</evidence>
<evidence type="ECO:0000256" key="14">
    <source>
        <dbReference type="ARBA" id="ARBA00022989"/>
    </source>
</evidence>
<dbReference type="GO" id="GO:0030027">
    <property type="term" value="C:lamellipodium"/>
    <property type="evidence" value="ECO:0007669"/>
    <property type="project" value="UniProtKB-SubCell"/>
</dbReference>
<dbReference type="GO" id="GO:0007155">
    <property type="term" value="P:cell adhesion"/>
    <property type="evidence" value="ECO:0007669"/>
    <property type="project" value="UniProtKB-KW"/>
</dbReference>
<keyword evidence="8" id="KW-1003">Cell membrane</keyword>
<keyword evidence="14 24" id="KW-1133">Transmembrane helix</keyword>
<evidence type="ECO:0000256" key="10">
    <source>
        <dbReference type="ARBA" id="ARBA00022525"/>
    </source>
</evidence>
<dbReference type="GO" id="GO:0005856">
    <property type="term" value="C:cytoskeleton"/>
    <property type="evidence" value="ECO:0007669"/>
    <property type="project" value="UniProtKB-SubCell"/>
</dbReference>
<reference evidence="25 26" key="1">
    <citation type="journal article" date="2019" name="PLoS ONE">
        <title>Genomic analyses reveal an absence of contemporary introgressive admixture between fin whales and blue whales, despite known hybrids.</title>
        <authorList>
            <person name="Westbury M.V."/>
            <person name="Petersen B."/>
            <person name="Lorenzen E.D."/>
        </authorList>
    </citation>
    <scope>NUCLEOTIDE SEQUENCE [LARGE SCALE GENOMIC DNA]</scope>
    <source>
        <strain evidence="25">FinWhale-01</strain>
    </source>
</reference>
<accession>A0A6A1Q2S6</accession>
<proteinExistence type="inferred from homology"/>
<comment type="caution">
    <text evidence="25">The sequence shown here is derived from an EMBL/GenBank/DDBJ whole genome shotgun (WGS) entry which is preliminary data.</text>
</comment>
<dbReference type="GO" id="GO:0005886">
    <property type="term" value="C:plasma membrane"/>
    <property type="evidence" value="ECO:0007669"/>
    <property type="project" value="UniProtKB-SubCell"/>
</dbReference>
<keyword evidence="9" id="KW-0963">Cytoplasm</keyword>
<evidence type="ECO:0000256" key="21">
    <source>
        <dbReference type="ARBA" id="ARBA00030364"/>
    </source>
</evidence>
<dbReference type="GO" id="GO:0005576">
    <property type="term" value="C:extracellular region"/>
    <property type="evidence" value="ECO:0007669"/>
    <property type="project" value="UniProtKB-SubCell"/>
</dbReference>
<evidence type="ECO:0000256" key="1">
    <source>
        <dbReference type="ARBA" id="ARBA00004245"/>
    </source>
</evidence>
<evidence type="ECO:0000256" key="17">
    <source>
        <dbReference type="ARBA" id="ARBA00023157"/>
    </source>
</evidence>
<dbReference type="OrthoDB" id="8445223at2759"/>
<dbReference type="InterPro" id="IPR003452">
    <property type="entry name" value="SCF"/>
</dbReference>
<keyword evidence="26" id="KW-1185">Reference proteome</keyword>
<gene>
    <name evidence="25" type="ORF">E2I00_010741</name>
</gene>
<keyword evidence="15" id="KW-0339">Growth factor</keyword>
<keyword evidence="18" id="KW-0325">Glycoprotein</keyword>
<feature type="transmembrane region" description="Helical" evidence="24">
    <location>
        <begin position="251"/>
        <end position="273"/>
    </location>
</feature>
<keyword evidence="16 24" id="KW-0472">Membrane</keyword>
<evidence type="ECO:0000256" key="6">
    <source>
        <dbReference type="ARBA" id="ARBA00010419"/>
    </source>
</evidence>
<keyword evidence="17" id="KW-1015">Disulfide bond</keyword>
<dbReference type="GO" id="GO:0030175">
    <property type="term" value="C:filopodium"/>
    <property type="evidence" value="ECO:0007669"/>
    <property type="project" value="UniProtKB-SubCell"/>
</dbReference>
<evidence type="ECO:0000256" key="4">
    <source>
        <dbReference type="ARBA" id="ARBA00004510"/>
    </source>
</evidence>
<evidence type="ECO:0000256" key="12">
    <source>
        <dbReference type="ARBA" id="ARBA00022729"/>
    </source>
</evidence>
<evidence type="ECO:0000256" key="18">
    <source>
        <dbReference type="ARBA" id="ARBA00023180"/>
    </source>
</evidence>